<gene>
    <name evidence="2" type="ORF">PXEA_LOCUS5391</name>
</gene>
<feature type="region of interest" description="Disordered" evidence="1">
    <location>
        <begin position="55"/>
        <end position="83"/>
    </location>
</feature>
<dbReference type="Proteomes" id="UP000784294">
    <property type="component" value="Unassembled WGS sequence"/>
</dbReference>
<evidence type="ECO:0000313" key="3">
    <source>
        <dbReference type="Proteomes" id="UP000784294"/>
    </source>
</evidence>
<name>A0A448WHR3_9PLAT</name>
<feature type="non-terminal residue" evidence="2">
    <location>
        <position position="1"/>
    </location>
</feature>
<protein>
    <submittedName>
        <fullName evidence="2">Uncharacterized protein</fullName>
    </submittedName>
</protein>
<evidence type="ECO:0000313" key="2">
    <source>
        <dbReference type="EMBL" id="VEL11951.1"/>
    </source>
</evidence>
<sequence length="147" mass="15977">MLVDVSFLSLLTTPDPPNRAASCTPAFMEPVRLGIDQRLDKFPGARATWPAWATRGNVKQSEPEAAWGRDVSGKQPSGSNPRGHQPTCIGLALFLHGISKLALAVAYRPNETWFLTQALVLIAHVPIPRTGRACSPTEGHFTLEPRV</sequence>
<dbReference type="AlphaFoldDB" id="A0A448WHR3"/>
<evidence type="ECO:0000256" key="1">
    <source>
        <dbReference type="SAM" id="MobiDB-lite"/>
    </source>
</evidence>
<keyword evidence="3" id="KW-1185">Reference proteome</keyword>
<comment type="caution">
    <text evidence="2">The sequence shown here is derived from an EMBL/GenBank/DDBJ whole genome shotgun (WGS) entry which is preliminary data.</text>
</comment>
<dbReference type="EMBL" id="CAAALY010013344">
    <property type="protein sequence ID" value="VEL11951.1"/>
    <property type="molecule type" value="Genomic_DNA"/>
</dbReference>
<organism evidence="2 3">
    <name type="scientific">Protopolystoma xenopodis</name>
    <dbReference type="NCBI Taxonomy" id="117903"/>
    <lineage>
        <taxon>Eukaryota</taxon>
        <taxon>Metazoa</taxon>
        <taxon>Spiralia</taxon>
        <taxon>Lophotrochozoa</taxon>
        <taxon>Platyhelminthes</taxon>
        <taxon>Monogenea</taxon>
        <taxon>Polyopisthocotylea</taxon>
        <taxon>Polystomatidea</taxon>
        <taxon>Polystomatidae</taxon>
        <taxon>Protopolystoma</taxon>
    </lineage>
</organism>
<accession>A0A448WHR3</accession>
<proteinExistence type="predicted"/>
<reference evidence="2" key="1">
    <citation type="submission" date="2018-11" db="EMBL/GenBank/DDBJ databases">
        <authorList>
            <consortium name="Pathogen Informatics"/>
        </authorList>
    </citation>
    <scope>NUCLEOTIDE SEQUENCE</scope>
</reference>